<evidence type="ECO:0000313" key="1">
    <source>
        <dbReference type="EMBL" id="KZO96569.1"/>
    </source>
</evidence>
<proteinExistence type="predicted"/>
<name>A0A167MCG3_CALVF</name>
<reference evidence="1 2" key="1">
    <citation type="journal article" date="2016" name="Mol. Biol. Evol.">
        <title>Comparative Genomics of Early-Diverging Mushroom-Forming Fungi Provides Insights into the Origins of Lignocellulose Decay Capabilities.</title>
        <authorList>
            <person name="Nagy L.G."/>
            <person name="Riley R."/>
            <person name="Tritt A."/>
            <person name="Adam C."/>
            <person name="Daum C."/>
            <person name="Floudas D."/>
            <person name="Sun H."/>
            <person name="Yadav J.S."/>
            <person name="Pangilinan J."/>
            <person name="Larsson K.H."/>
            <person name="Matsuura K."/>
            <person name="Barry K."/>
            <person name="Labutti K."/>
            <person name="Kuo R."/>
            <person name="Ohm R.A."/>
            <person name="Bhattacharya S.S."/>
            <person name="Shirouzu T."/>
            <person name="Yoshinaga Y."/>
            <person name="Martin F.M."/>
            <person name="Grigoriev I.V."/>
            <person name="Hibbett D.S."/>
        </authorList>
    </citation>
    <scope>NUCLEOTIDE SEQUENCE [LARGE SCALE GENOMIC DNA]</scope>
    <source>
        <strain evidence="1 2">TUFC12733</strain>
    </source>
</reference>
<dbReference type="AlphaFoldDB" id="A0A167MCG3"/>
<evidence type="ECO:0008006" key="3">
    <source>
        <dbReference type="Google" id="ProtNLM"/>
    </source>
</evidence>
<gene>
    <name evidence="1" type="ORF">CALVIDRAFT_536938</name>
</gene>
<protein>
    <recommendedName>
        <fullName evidence="3">CHAT domain-containing protein</fullName>
    </recommendedName>
</protein>
<dbReference type="Proteomes" id="UP000076738">
    <property type="component" value="Unassembled WGS sequence"/>
</dbReference>
<keyword evidence="2" id="KW-1185">Reference proteome</keyword>
<accession>A0A167MCG3</accession>
<sequence length="85" mass="9614">MQIAGFRGLLATQWGMVDRDGPALVNMFYGYVAEAGFSPGVRKAAKALHRSLQQFRERGCQCSDGLCLYTLAYERSVPKFYTWKQ</sequence>
<dbReference type="EMBL" id="KV417283">
    <property type="protein sequence ID" value="KZO96569.1"/>
    <property type="molecule type" value="Genomic_DNA"/>
</dbReference>
<organism evidence="1 2">
    <name type="scientific">Calocera viscosa (strain TUFC12733)</name>
    <dbReference type="NCBI Taxonomy" id="1330018"/>
    <lineage>
        <taxon>Eukaryota</taxon>
        <taxon>Fungi</taxon>
        <taxon>Dikarya</taxon>
        <taxon>Basidiomycota</taxon>
        <taxon>Agaricomycotina</taxon>
        <taxon>Dacrymycetes</taxon>
        <taxon>Dacrymycetales</taxon>
        <taxon>Dacrymycetaceae</taxon>
        <taxon>Calocera</taxon>
    </lineage>
</organism>
<evidence type="ECO:0000313" key="2">
    <source>
        <dbReference type="Proteomes" id="UP000076738"/>
    </source>
</evidence>
<dbReference type="OrthoDB" id="9991317at2759"/>